<dbReference type="EMBL" id="FWZT01000008">
    <property type="protein sequence ID" value="SMF27412.1"/>
    <property type="molecule type" value="Genomic_DNA"/>
</dbReference>
<evidence type="ECO:0000256" key="2">
    <source>
        <dbReference type="ARBA" id="ARBA00009142"/>
    </source>
</evidence>
<keyword evidence="4 8" id="KW-1003">Cell membrane</keyword>
<keyword evidence="3" id="KW-0813">Transport</keyword>
<feature type="transmembrane region" description="Helical" evidence="8">
    <location>
        <begin position="93"/>
        <end position="111"/>
    </location>
</feature>
<proteinExistence type="inferred from homology"/>
<evidence type="ECO:0000313" key="9">
    <source>
        <dbReference type="EMBL" id="SMF27412.1"/>
    </source>
</evidence>
<reference evidence="10" key="1">
    <citation type="submission" date="2017-04" db="EMBL/GenBank/DDBJ databases">
        <authorList>
            <person name="Varghese N."/>
            <person name="Submissions S."/>
        </authorList>
    </citation>
    <scope>NUCLEOTIDE SEQUENCE [LARGE SCALE GENOMIC DNA]</scope>
    <source>
        <strain evidence="10">RKEM611</strain>
    </source>
</reference>
<comment type="similarity">
    <text evidence="2 8">Belongs to the 4-toluene sulfonate uptake permease (TSUP) (TC 2.A.102) family.</text>
</comment>
<dbReference type="PANTHER" id="PTHR30269:SF37">
    <property type="entry name" value="MEMBRANE TRANSPORTER PROTEIN"/>
    <property type="match status" value="1"/>
</dbReference>
<dbReference type="PANTHER" id="PTHR30269">
    <property type="entry name" value="TRANSMEMBRANE PROTEIN YFCA"/>
    <property type="match status" value="1"/>
</dbReference>
<comment type="subcellular location">
    <subcellularLocation>
        <location evidence="1 8">Cell membrane</location>
        <topology evidence="1 8">Multi-pass membrane protein</topology>
    </subcellularLocation>
</comment>
<dbReference type="Pfam" id="PF01925">
    <property type="entry name" value="TauE"/>
    <property type="match status" value="1"/>
</dbReference>
<evidence type="ECO:0000256" key="8">
    <source>
        <dbReference type="RuleBase" id="RU363041"/>
    </source>
</evidence>
<dbReference type="InterPro" id="IPR052017">
    <property type="entry name" value="TSUP"/>
</dbReference>
<accession>A0A1Y6BVL1</accession>
<dbReference type="AlphaFoldDB" id="A0A1Y6BVL1"/>
<dbReference type="InterPro" id="IPR002781">
    <property type="entry name" value="TM_pro_TauE-like"/>
</dbReference>
<keyword evidence="7 8" id="KW-0472">Membrane</keyword>
<dbReference type="OrthoDB" id="6197550at2"/>
<name>A0A1Y6BVL1_9BACT</name>
<dbReference type="RefSeq" id="WP_132318720.1">
    <property type="nucleotide sequence ID" value="NZ_FWZT01000008.1"/>
</dbReference>
<protein>
    <recommendedName>
        <fullName evidence="8">Probable membrane transporter protein</fullName>
    </recommendedName>
</protein>
<evidence type="ECO:0000256" key="4">
    <source>
        <dbReference type="ARBA" id="ARBA00022475"/>
    </source>
</evidence>
<dbReference type="STRING" id="1513793.SAMN06296036_108222"/>
<keyword evidence="10" id="KW-1185">Reference proteome</keyword>
<feature type="transmembrane region" description="Helical" evidence="8">
    <location>
        <begin position="28"/>
        <end position="48"/>
    </location>
</feature>
<keyword evidence="5 8" id="KW-0812">Transmembrane</keyword>
<evidence type="ECO:0000256" key="7">
    <source>
        <dbReference type="ARBA" id="ARBA00023136"/>
    </source>
</evidence>
<gene>
    <name evidence="9" type="ORF">SAMN06296036_108222</name>
</gene>
<evidence type="ECO:0000256" key="1">
    <source>
        <dbReference type="ARBA" id="ARBA00004651"/>
    </source>
</evidence>
<feature type="transmembrane region" description="Helical" evidence="8">
    <location>
        <begin position="123"/>
        <end position="146"/>
    </location>
</feature>
<evidence type="ECO:0000256" key="5">
    <source>
        <dbReference type="ARBA" id="ARBA00022692"/>
    </source>
</evidence>
<evidence type="ECO:0000313" key="10">
    <source>
        <dbReference type="Proteomes" id="UP000192907"/>
    </source>
</evidence>
<feature type="transmembrane region" description="Helical" evidence="8">
    <location>
        <begin position="69"/>
        <end position="87"/>
    </location>
</feature>
<evidence type="ECO:0000256" key="3">
    <source>
        <dbReference type="ARBA" id="ARBA00022448"/>
    </source>
</evidence>
<keyword evidence="6 8" id="KW-1133">Transmembrane helix</keyword>
<feature type="transmembrane region" description="Helical" evidence="8">
    <location>
        <begin position="188"/>
        <end position="206"/>
    </location>
</feature>
<organism evidence="9 10">
    <name type="scientific">Pseudobacteriovorax antillogorgiicola</name>
    <dbReference type="NCBI Taxonomy" id="1513793"/>
    <lineage>
        <taxon>Bacteria</taxon>
        <taxon>Pseudomonadati</taxon>
        <taxon>Bdellovibrionota</taxon>
        <taxon>Oligoflexia</taxon>
        <taxon>Oligoflexales</taxon>
        <taxon>Pseudobacteriovoracaceae</taxon>
        <taxon>Pseudobacteriovorax</taxon>
    </lineage>
</organism>
<evidence type="ECO:0000256" key="6">
    <source>
        <dbReference type="ARBA" id="ARBA00022989"/>
    </source>
</evidence>
<sequence length="241" mass="26254">MTILILFLTALGSSIISGLVGMAGGVTLLAVMTFFFPMHVIVPVHGLVQFVSNSSRTWILREHVHRESFVPFLIGVPIGGVAVWFFLSNLDRPEWILGIVAALLFYVAFKPKKLPELKLGTKGFWLLGVAASFLGSLVGATGPLMAPFFARSDFTKEQIVATKAACQLLVHIVKVPIFLGLAFPYQDYWLETAVMVVGVIIGTKLGTSLLKSMSTQRFMILLKVALALTGLRITIKMLTSS</sequence>
<dbReference type="GO" id="GO:0005886">
    <property type="term" value="C:plasma membrane"/>
    <property type="evidence" value="ECO:0007669"/>
    <property type="project" value="UniProtKB-SubCell"/>
</dbReference>
<dbReference type="Proteomes" id="UP000192907">
    <property type="component" value="Unassembled WGS sequence"/>
</dbReference>